<dbReference type="GO" id="GO:0006955">
    <property type="term" value="P:immune response"/>
    <property type="evidence" value="ECO:0007669"/>
    <property type="project" value="InterPro"/>
</dbReference>
<protein>
    <recommendedName>
        <fullName evidence="4">C-C motif chemokine</fullName>
    </recommendedName>
</protein>
<keyword evidence="4" id="KW-0145">Chemotaxis</keyword>
<dbReference type="PROSITE" id="PS00472">
    <property type="entry name" value="SMALL_CYTOKINES_CC"/>
    <property type="match status" value="1"/>
</dbReference>
<dbReference type="GO" id="GO:0008009">
    <property type="term" value="F:chemokine activity"/>
    <property type="evidence" value="ECO:0007669"/>
    <property type="project" value="InterPro"/>
</dbReference>
<dbReference type="Proteomes" id="UP000192220">
    <property type="component" value="Unplaced"/>
</dbReference>
<keyword evidence="2 4" id="KW-0202">Cytokine</keyword>
<evidence type="ECO:0000256" key="2">
    <source>
        <dbReference type="ARBA" id="ARBA00022514"/>
    </source>
</evidence>
<dbReference type="KEGG" id="alim:106526961"/>
<dbReference type="SMART" id="SM00199">
    <property type="entry name" value="SCY"/>
    <property type="match status" value="1"/>
</dbReference>
<evidence type="ECO:0000256" key="4">
    <source>
        <dbReference type="RuleBase" id="RU361150"/>
    </source>
</evidence>
<dbReference type="FunCoup" id="A0A2I4CAZ1">
    <property type="interactions" value="67"/>
</dbReference>
<dbReference type="STRING" id="52670.A0A2I4CAZ1"/>
<evidence type="ECO:0000313" key="6">
    <source>
        <dbReference type="Proteomes" id="UP000192220"/>
    </source>
</evidence>
<reference evidence="7" key="1">
    <citation type="submission" date="2025-08" db="UniProtKB">
        <authorList>
            <consortium name="RefSeq"/>
        </authorList>
    </citation>
    <scope>IDENTIFICATION</scope>
    <source>
        <strain evidence="7">Quisiro</strain>
        <tissue evidence="7">Liver</tissue>
    </source>
</reference>
<dbReference type="PANTHER" id="PTHR12015:SF190">
    <property type="entry name" value="C-C MOTIF CHEMOKINE"/>
    <property type="match status" value="1"/>
</dbReference>
<dbReference type="SUPFAM" id="SSF54117">
    <property type="entry name" value="Interleukin 8-like chemokines"/>
    <property type="match status" value="1"/>
</dbReference>
<keyword evidence="4" id="KW-0964">Secreted</keyword>
<accession>A0A2I4CAZ1</accession>
<feature type="signal peptide" evidence="4">
    <location>
        <begin position="1"/>
        <end position="25"/>
    </location>
</feature>
<keyword evidence="6" id="KW-1185">Reference proteome</keyword>
<feature type="chain" id="PRO_5013987666" description="C-C motif chemokine" evidence="4">
    <location>
        <begin position="26"/>
        <end position="105"/>
    </location>
</feature>
<feature type="domain" description="Chemokine interleukin-8-like" evidence="5">
    <location>
        <begin position="27"/>
        <end position="87"/>
    </location>
</feature>
<dbReference type="InterPro" id="IPR000827">
    <property type="entry name" value="Chemokine_CC_CS"/>
</dbReference>
<evidence type="ECO:0000313" key="7">
    <source>
        <dbReference type="RefSeq" id="XP_013877160.1"/>
    </source>
</evidence>
<dbReference type="InterPro" id="IPR001811">
    <property type="entry name" value="Chemokine_IL8-like_dom"/>
</dbReference>
<proteinExistence type="inferred from homology"/>
<dbReference type="Pfam" id="PF00048">
    <property type="entry name" value="IL8"/>
    <property type="match status" value="1"/>
</dbReference>
<keyword evidence="3" id="KW-1015">Disulfide bond</keyword>
<name>A0A2I4CAZ1_AUSLI</name>
<dbReference type="CDD" id="cd00169">
    <property type="entry name" value="Chemokine"/>
    <property type="match status" value="1"/>
</dbReference>
<evidence type="ECO:0000259" key="5">
    <source>
        <dbReference type="SMART" id="SM00199"/>
    </source>
</evidence>
<evidence type="ECO:0000256" key="1">
    <source>
        <dbReference type="ARBA" id="ARBA00010868"/>
    </source>
</evidence>
<organism evidence="6 7">
    <name type="scientific">Austrofundulus limnaeus</name>
    <name type="common">Annual killifish</name>
    <dbReference type="NCBI Taxonomy" id="52670"/>
    <lineage>
        <taxon>Eukaryota</taxon>
        <taxon>Metazoa</taxon>
        <taxon>Chordata</taxon>
        <taxon>Craniata</taxon>
        <taxon>Vertebrata</taxon>
        <taxon>Euteleostomi</taxon>
        <taxon>Actinopterygii</taxon>
        <taxon>Neopterygii</taxon>
        <taxon>Teleostei</taxon>
        <taxon>Neoteleostei</taxon>
        <taxon>Acanthomorphata</taxon>
        <taxon>Ovalentaria</taxon>
        <taxon>Atherinomorphae</taxon>
        <taxon>Cyprinodontiformes</taxon>
        <taxon>Rivulidae</taxon>
        <taxon>Austrofundulus</taxon>
    </lineage>
</organism>
<dbReference type="InterPro" id="IPR036048">
    <property type="entry name" value="Interleukin_8-like_sf"/>
</dbReference>
<comment type="subcellular location">
    <subcellularLocation>
        <location evidence="4">Secreted</location>
    </subcellularLocation>
</comment>
<gene>
    <name evidence="7" type="primary">ccl20a.3</name>
</gene>
<evidence type="ECO:0000256" key="3">
    <source>
        <dbReference type="ARBA" id="ARBA00023157"/>
    </source>
</evidence>
<dbReference type="InterPro" id="IPR039809">
    <property type="entry name" value="Chemokine_b/g/d"/>
</dbReference>
<dbReference type="InParanoid" id="A0A2I4CAZ1"/>
<dbReference type="RefSeq" id="XP_013877160.1">
    <property type="nucleotide sequence ID" value="XM_014021706.1"/>
</dbReference>
<keyword evidence="4" id="KW-0732">Signal</keyword>
<dbReference type="GO" id="GO:0005615">
    <property type="term" value="C:extracellular space"/>
    <property type="evidence" value="ECO:0007669"/>
    <property type="project" value="UniProtKB-KW"/>
</dbReference>
<dbReference type="Gene3D" id="2.40.50.40">
    <property type="match status" value="1"/>
</dbReference>
<comment type="similarity">
    <text evidence="1 4">Belongs to the intercrine beta (chemokine CC) family.</text>
</comment>
<dbReference type="AlphaFoldDB" id="A0A2I4CAZ1"/>
<dbReference type="OrthoDB" id="8870994at2759"/>
<dbReference type="CTD" id="100192217"/>
<sequence>MVSTKVTVTVITLVTLCALTIQTSAVHPGCCRRHIKGKLKFESIKGYSVQLLTEMCPISAIIFHLKSGKKCCTDPALDWVMDYVNRIRYEAQKVHQNAQSPIKKH</sequence>
<dbReference type="PANTHER" id="PTHR12015">
    <property type="entry name" value="SMALL INDUCIBLE CYTOKINE A"/>
    <property type="match status" value="1"/>
</dbReference>